<gene>
    <name evidence="5" type="ORF">ACOF00016_LOCUS5762</name>
</gene>
<dbReference type="PANTHER" id="PTHR22895:SF0">
    <property type="entry name" value="ARMADILLO REPEAT-CONTAINING PROTEIN 6"/>
    <property type="match status" value="1"/>
</dbReference>
<feature type="region of interest" description="Disordered" evidence="3">
    <location>
        <begin position="1"/>
        <end position="29"/>
    </location>
</feature>
<dbReference type="InterPro" id="IPR056597">
    <property type="entry name" value="ARM_LRRK2"/>
</dbReference>
<dbReference type="EMBL" id="HBIM01006774">
    <property type="protein sequence ID" value="CAE0407982.1"/>
    <property type="molecule type" value="Transcribed_RNA"/>
</dbReference>
<dbReference type="SMART" id="SM00185">
    <property type="entry name" value="ARM"/>
    <property type="match status" value="7"/>
</dbReference>
<dbReference type="Pfam" id="PF23744">
    <property type="entry name" value="ARM_LRRK2"/>
    <property type="match status" value="1"/>
</dbReference>
<dbReference type="Gene3D" id="1.25.10.10">
    <property type="entry name" value="Leucine-rich Repeat Variant"/>
    <property type="match status" value="2"/>
</dbReference>
<feature type="compositionally biased region" description="Basic and acidic residues" evidence="3">
    <location>
        <begin position="357"/>
        <end position="375"/>
    </location>
</feature>
<name>A0A7S3L2M9_9STRA</name>
<feature type="repeat" description="ARM" evidence="2">
    <location>
        <begin position="776"/>
        <end position="820"/>
    </location>
</feature>
<feature type="region of interest" description="Disordered" evidence="3">
    <location>
        <begin position="152"/>
        <end position="403"/>
    </location>
</feature>
<feature type="compositionally biased region" description="Basic and acidic residues" evidence="3">
    <location>
        <begin position="300"/>
        <end position="311"/>
    </location>
</feature>
<dbReference type="InterPro" id="IPR000225">
    <property type="entry name" value="Armadillo"/>
</dbReference>
<feature type="compositionally biased region" description="Basic residues" evidence="3">
    <location>
        <begin position="282"/>
        <end position="299"/>
    </location>
</feature>
<accession>A0A7S3L2M9</accession>
<sequence>MTIYSDSSSSSSSSDDSSPPVSPASKVQKAQDALDKLIRKELDAEWAASIVAGRTPSHATFLILYIQAISQLRPTFFENEADYLDEDMRIAQWDKRDRFNRLKKRWMRYDKIAPDKGQLAQEEDRKMEKDLDAVEKDVQEEWHEFAEELLDVLEDQEEEDDEDDEDDDEDDQDDEDKDDDAEGKKGGKRGWNELEKWRKEVNNMKVILHLPPRSRSTEDEEEEGVGMEDEAKRKKERKDKTRRSKKKETEQGETDSTALSPKKKNKKKSSVEELDEENDTKRKSKKKKSRKKSHSGKSRTNKEKDQGHDSDSDSDTSSSSDSSKKDRKKSRKGKSRRKERKNQSGDGDSDSSSSIKNEGEEIRRDENYIRDDKEAKRKKSKKRTSESKEEGSSSSGLVLDGNGKKYIAKPKQTQPEIVTTRISYADLTKVLETLAAYKTQLEEDLIKALRLFHDHARGNYETRQDFGSNNGNVFLADTLKFYLKKHVHVTEACYVIMVPLVECVSNRDELVTLGVIETVLEGMLHHQDRKNVQEYGCKVISGIAITDKYKEKIVASNGIQTLLKTQALFVLDGQVQATCLRCLTQIVIDNPEYIQLMAAEGGVKALVKTVGMAEHFTNLQFQRVALRAITILTKDDEANRVSITEEDGIWSILLVMESLGFDEEVQQHACEALFAIATKHAENCAIINTQGGPRIISKGMKYHVLSEGVQQGGLSVLRLITKDDAVATKFGSVGGVELVIESMRNFENITIQEHGCLTLCNMAMQEGNKETILNVGGVQMIVSVMKLLKENSSLQKRCCRALESLATKKENKATIAAGGAIDAVKSAMKNHSESATVQALAITVLLKLVTVSRNRKIMQKKKVGQLVELATQNFPDNTNLQDCGKELLQILADPTFVIDEDAQSGKNA</sequence>
<feature type="compositionally biased region" description="Basic and acidic residues" evidence="3">
    <location>
        <begin position="182"/>
        <end position="202"/>
    </location>
</feature>
<feature type="domain" description="LRRK2 ARM repeat" evidence="4">
    <location>
        <begin position="708"/>
        <end position="893"/>
    </location>
</feature>
<feature type="compositionally biased region" description="Acidic residues" evidence="3">
    <location>
        <begin position="218"/>
        <end position="228"/>
    </location>
</feature>
<dbReference type="SUPFAM" id="SSF48371">
    <property type="entry name" value="ARM repeat"/>
    <property type="match status" value="1"/>
</dbReference>
<feature type="compositionally biased region" description="Acidic residues" evidence="3">
    <location>
        <begin position="152"/>
        <end position="181"/>
    </location>
</feature>
<reference evidence="5" key="1">
    <citation type="submission" date="2021-01" db="EMBL/GenBank/DDBJ databases">
        <authorList>
            <person name="Corre E."/>
            <person name="Pelletier E."/>
            <person name="Niang G."/>
            <person name="Scheremetjew M."/>
            <person name="Finn R."/>
            <person name="Kale V."/>
            <person name="Holt S."/>
            <person name="Cochrane G."/>
            <person name="Meng A."/>
            <person name="Brown T."/>
            <person name="Cohen L."/>
        </authorList>
    </citation>
    <scope>NUCLEOTIDE SEQUENCE</scope>
    <source>
        <strain evidence="5">CCMP127</strain>
    </source>
</reference>
<evidence type="ECO:0000256" key="2">
    <source>
        <dbReference type="PROSITE-ProRule" id="PRU00259"/>
    </source>
</evidence>
<protein>
    <recommendedName>
        <fullName evidence="4">LRRK2 ARM repeat domain-containing protein</fullName>
    </recommendedName>
</protein>
<evidence type="ECO:0000256" key="3">
    <source>
        <dbReference type="SAM" id="MobiDB-lite"/>
    </source>
</evidence>
<feature type="compositionally biased region" description="Low complexity" evidence="3">
    <location>
        <begin position="1"/>
        <end position="25"/>
    </location>
</feature>
<evidence type="ECO:0000259" key="4">
    <source>
        <dbReference type="Pfam" id="PF23744"/>
    </source>
</evidence>
<feature type="compositionally biased region" description="Low complexity" evidence="3">
    <location>
        <begin position="344"/>
        <end position="354"/>
    </location>
</feature>
<dbReference type="InterPro" id="IPR016024">
    <property type="entry name" value="ARM-type_fold"/>
</dbReference>
<evidence type="ECO:0000313" key="5">
    <source>
        <dbReference type="EMBL" id="CAE0407982.1"/>
    </source>
</evidence>
<organism evidence="5">
    <name type="scientific">Amphora coffeiformis</name>
    <dbReference type="NCBI Taxonomy" id="265554"/>
    <lineage>
        <taxon>Eukaryota</taxon>
        <taxon>Sar</taxon>
        <taxon>Stramenopiles</taxon>
        <taxon>Ochrophyta</taxon>
        <taxon>Bacillariophyta</taxon>
        <taxon>Bacillariophyceae</taxon>
        <taxon>Bacillariophycidae</taxon>
        <taxon>Thalassiophysales</taxon>
        <taxon>Catenulaceae</taxon>
        <taxon>Amphora</taxon>
    </lineage>
</organism>
<dbReference type="AlphaFoldDB" id="A0A7S3L2M9"/>
<keyword evidence="1" id="KW-0677">Repeat</keyword>
<dbReference type="InterPro" id="IPR011989">
    <property type="entry name" value="ARM-like"/>
</dbReference>
<dbReference type="PANTHER" id="PTHR22895">
    <property type="entry name" value="ARMADILLO REPEAT-CONTAINING PROTEIN 6"/>
    <property type="match status" value="1"/>
</dbReference>
<dbReference type="PROSITE" id="PS50176">
    <property type="entry name" value="ARM_REPEAT"/>
    <property type="match status" value="1"/>
</dbReference>
<feature type="compositionally biased region" description="Basic residues" evidence="3">
    <location>
        <begin position="234"/>
        <end position="246"/>
    </location>
</feature>
<feature type="compositionally biased region" description="Basic residues" evidence="3">
    <location>
        <begin position="325"/>
        <end position="340"/>
    </location>
</feature>
<evidence type="ECO:0000256" key="1">
    <source>
        <dbReference type="ARBA" id="ARBA00022737"/>
    </source>
</evidence>
<proteinExistence type="predicted"/>